<dbReference type="Proteomes" id="UP000504629">
    <property type="component" value="Unplaced"/>
</dbReference>
<dbReference type="KEGG" id="bman:114245146"/>
<evidence type="ECO:0000256" key="3">
    <source>
        <dbReference type="SAM" id="SignalP"/>
    </source>
</evidence>
<keyword evidence="2" id="KW-1133">Transmembrane helix</keyword>
<dbReference type="OrthoDB" id="6270617at2759"/>
<dbReference type="GeneID" id="114245146"/>
<keyword evidence="2" id="KW-0472">Membrane</keyword>
<evidence type="ECO:0000313" key="4">
    <source>
        <dbReference type="Proteomes" id="UP000504629"/>
    </source>
</evidence>
<proteinExistence type="predicted"/>
<accession>A0A6J2JVR1</accession>
<keyword evidence="2" id="KW-0812">Transmembrane</keyword>
<dbReference type="Pfam" id="PF06809">
    <property type="entry name" value="NPDC1"/>
    <property type="match status" value="1"/>
</dbReference>
<feature type="transmembrane region" description="Helical" evidence="2">
    <location>
        <begin position="308"/>
        <end position="333"/>
    </location>
</feature>
<feature type="region of interest" description="Disordered" evidence="1">
    <location>
        <begin position="390"/>
        <end position="409"/>
    </location>
</feature>
<keyword evidence="3" id="KW-0732">Signal</keyword>
<gene>
    <name evidence="5" type="primary">LOC114245146</name>
</gene>
<dbReference type="InterPro" id="IPR009635">
    <property type="entry name" value="NPDC1"/>
</dbReference>
<dbReference type="AlphaFoldDB" id="A0A6J2JVR1"/>
<sequence>MHAVTTVLVAAIGICAIAKSPGATTAPTMPQTMNSGEEDKQIPSPMNYFRNVIIPKYMIPHYIKYVDKPGFLPQPIVFTDSKPDLLTKEIIHLNEMETDENDEKEFNDLITKNFMSRIMEVGSPVPKQVYSSGGSNKAEINLKHANIPAPHSDINSARPIVQPQSFNIPDEPKEITEKETKGFALTPFNKEYYEEQNISENTNETMPNDSVEIAELEALPKLEPRQIRQNPNLGKAKALVADDLDKLKIGLANKEYRLPVSLLPTNLRWLKITHDDDVDESYGDDGSTNKPHHIHLLESGSSDPSDSIFGVALMAAIGTALTMAILGFAFGWYTLSKRAKAAADVDYPAYGVTGPTVDSSGDRKLAQSAHMYHYQHQKQQIIAMERNGLDQRHGSMSDPESDEENEEGDYTVYECPGFATTGDMEVKNPLFSEDATPATPGKCEIVKQQPKK</sequence>
<evidence type="ECO:0000256" key="1">
    <source>
        <dbReference type="SAM" id="MobiDB-lite"/>
    </source>
</evidence>
<feature type="signal peptide" evidence="3">
    <location>
        <begin position="1"/>
        <end position="25"/>
    </location>
</feature>
<dbReference type="PANTHER" id="PTHR23352:SF2">
    <property type="entry name" value="NEURAL PROLIFERATION DIFFERENTIATION AND CONTROL PROTEIN 1"/>
    <property type="match status" value="1"/>
</dbReference>
<dbReference type="PANTHER" id="PTHR23352">
    <property type="entry name" value="NEURAL PROLIFERATION DIFFERENTIATION AND CONTROL PROTEIN-1 NPDC-1 PROTEIN"/>
    <property type="match status" value="1"/>
</dbReference>
<protein>
    <submittedName>
        <fullName evidence="5">Uncharacterized protein LOC114245146 isoform X1</fullName>
    </submittedName>
</protein>
<reference evidence="5" key="1">
    <citation type="submission" date="2025-08" db="UniProtKB">
        <authorList>
            <consortium name="RefSeq"/>
        </authorList>
    </citation>
    <scope>IDENTIFICATION</scope>
    <source>
        <tissue evidence="5">Silk gland</tissue>
    </source>
</reference>
<dbReference type="GO" id="GO:0016020">
    <property type="term" value="C:membrane"/>
    <property type="evidence" value="ECO:0007669"/>
    <property type="project" value="InterPro"/>
</dbReference>
<dbReference type="RefSeq" id="XP_028032982.1">
    <property type="nucleotide sequence ID" value="XM_028177181.1"/>
</dbReference>
<feature type="compositionally biased region" description="Acidic residues" evidence="1">
    <location>
        <begin position="399"/>
        <end position="409"/>
    </location>
</feature>
<organism evidence="4 5">
    <name type="scientific">Bombyx mandarina</name>
    <name type="common">Wild silk moth</name>
    <name type="synonym">Wild silkworm</name>
    <dbReference type="NCBI Taxonomy" id="7092"/>
    <lineage>
        <taxon>Eukaryota</taxon>
        <taxon>Metazoa</taxon>
        <taxon>Ecdysozoa</taxon>
        <taxon>Arthropoda</taxon>
        <taxon>Hexapoda</taxon>
        <taxon>Insecta</taxon>
        <taxon>Pterygota</taxon>
        <taxon>Neoptera</taxon>
        <taxon>Endopterygota</taxon>
        <taxon>Lepidoptera</taxon>
        <taxon>Glossata</taxon>
        <taxon>Ditrysia</taxon>
        <taxon>Bombycoidea</taxon>
        <taxon>Bombycidae</taxon>
        <taxon>Bombycinae</taxon>
        <taxon>Bombyx</taxon>
    </lineage>
</organism>
<evidence type="ECO:0000256" key="2">
    <source>
        <dbReference type="SAM" id="Phobius"/>
    </source>
</evidence>
<name>A0A6J2JVR1_BOMMA</name>
<feature type="chain" id="PRO_5027114951" evidence="3">
    <location>
        <begin position="26"/>
        <end position="452"/>
    </location>
</feature>
<feature type="region of interest" description="Disordered" evidence="1">
    <location>
        <begin position="430"/>
        <end position="452"/>
    </location>
</feature>
<keyword evidence="4" id="KW-1185">Reference proteome</keyword>
<evidence type="ECO:0000313" key="5">
    <source>
        <dbReference type="RefSeq" id="XP_028032982.1"/>
    </source>
</evidence>